<gene>
    <name evidence="2" type="ORF">C900_00165</name>
</gene>
<reference evidence="2 3" key="1">
    <citation type="submission" date="2012-12" db="EMBL/GenBank/DDBJ databases">
        <title>Genome assembly of Fulvivirga imtechensis AK7.</title>
        <authorList>
            <person name="Nupur N."/>
            <person name="Khatri I."/>
            <person name="Kumar R."/>
            <person name="Subramanian S."/>
            <person name="Pinnaka A."/>
        </authorList>
    </citation>
    <scope>NUCLEOTIDE SEQUENCE [LARGE SCALE GENOMIC DNA]</scope>
    <source>
        <strain evidence="2 3">AK7</strain>
    </source>
</reference>
<evidence type="ECO:0000256" key="1">
    <source>
        <dbReference type="SAM" id="Coils"/>
    </source>
</evidence>
<feature type="coiled-coil region" evidence="1">
    <location>
        <begin position="329"/>
        <end position="370"/>
    </location>
</feature>
<dbReference type="eggNOG" id="COG1044">
    <property type="taxonomic scope" value="Bacteria"/>
</dbReference>
<keyword evidence="3" id="KW-1185">Reference proteome</keyword>
<accession>L8JMA3</accession>
<sequence>MKILFLTTLSLIITAISYGQDPLIIRENGTTYTDGDASILNLPDNVYGFTIRPYDAAFNGGTWNWHRDFGYRVDEQYWYAEGGFRVPSGKTVIGSWNPYTYSTLDITGPHSSNYYDAQLHLHTSNSLVGMFVGSHDAKYGVISQGGHYYNSGKFTAKVDQVSGMIQSYGNIYFFSNSGLTDGSTFTPSSRLTISNNGNVGIGRTGDARLDIRGEGNSYSYEHFIVRDQYNNKDFIIRGDGSVEIGYDIDVPNGYKLGVGGKAIMEEVVVQLRGSWPDYVFKENYSLTPLSDLRKYLEQNKHLPGIPNAKTVEEEGIEVGTMSAKLLEKIEELTLYVIDLDREVQMLKENNDLLAEQNNLLKQQVEQLKSEIQSK</sequence>
<name>L8JMA3_9BACT</name>
<dbReference type="AlphaFoldDB" id="L8JMA3"/>
<dbReference type="Proteomes" id="UP000011135">
    <property type="component" value="Unassembled WGS sequence"/>
</dbReference>
<protein>
    <submittedName>
        <fullName evidence="2">Uncharacterized protein</fullName>
    </submittedName>
</protein>
<evidence type="ECO:0000313" key="2">
    <source>
        <dbReference type="EMBL" id="ELR68654.1"/>
    </source>
</evidence>
<organism evidence="2 3">
    <name type="scientific">Fulvivirga imtechensis AK7</name>
    <dbReference type="NCBI Taxonomy" id="1237149"/>
    <lineage>
        <taxon>Bacteria</taxon>
        <taxon>Pseudomonadati</taxon>
        <taxon>Bacteroidota</taxon>
        <taxon>Cytophagia</taxon>
        <taxon>Cytophagales</taxon>
        <taxon>Fulvivirgaceae</taxon>
        <taxon>Fulvivirga</taxon>
    </lineage>
</organism>
<keyword evidence="1" id="KW-0175">Coiled coil</keyword>
<evidence type="ECO:0000313" key="3">
    <source>
        <dbReference type="Proteomes" id="UP000011135"/>
    </source>
</evidence>
<dbReference type="STRING" id="1237149.C900_00165"/>
<dbReference type="OrthoDB" id="9793307at2"/>
<comment type="caution">
    <text evidence="2">The sequence shown here is derived from an EMBL/GenBank/DDBJ whole genome shotgun (WGS) entry which is preliminary data.</text>
</comment>
<dbReference type="EMBL" id="AMZN01000100">
    <property type="protein sequence ID" value="ELR68654.1"/>
    <property type="molecule type" value="Genomic_DNA"/>
</dbReference>
<dbReference type="PATRIC" id="fig|1237149.3.peg.5283"/>
<proteinExistence type="predicted"/>
<dbReference type="RefSeq" id="WP_009583058.1">
    <property type="nucleotide sequence ID" value="NZ_AMZN01000100.1"/>
</dbReference>